<accession>H9NDI7</accession>
<gene>
    <name evidence="3" type="ORF">CC0702</name>
</gene>
<dbReference type="EMBL" id="JN099504">
    <property type="protein sequence ID" value="AFF57436.1"/>
    <property type="molecule type" value="Genomic_DNA"/>
</dbReference>
<evidence type="ECO:0000313" key="3">
    <source>
        <dbReference type="EMBL" id="AFF57436.1"/>
    </source>
</evidence>
<feature type="region of interest" description="Disordered" evidence="1">
    <location>
        <begin position="1"/>
        <end position="20"/>
    </location>
</feature>
<reference evidence="3" key="1">
    <citation type="journal article" date="2012" name="Evolution">
        <title>POPULATION GENETIC EVIDENCE FOR COMPLEX EVOLUTIONARY HISTORIES OF FOUR HIGH ALTITUDE JUNIPER SPECIES IN THE QINGHAI-TIBETAN PLATEAU.</title>
        <authorList>
            <person name="Li Z."/>
            <person name="Zou J."/>
            <person name="Mao K."/>
            <person name="Lin K."/>
            <person name="Li H."/>
            <person name="Liu J."/>
            <person name="Kallman T."/>
            <person name="Lascoux M."/>
        </authorList>
    </citation>
    <scope>NUCLEOTIDE SEQUENCE</scope>
</reference>
<evidence type="ECO:0000256" key="2">
    <source>
        <dbReference type="SAM" id="Phobius"/>
    </source>
</evidence>
<name>H9NDI7_9CONI</name>
<keyword evidence="2" id="KW-0812">Transmembrane</keyword>
<sequence>HKPNEMHNSFEKNNHHDHQKQMMSTFQKRARDVLSILIALLLGALCGAITSTIFHVIWALATHRYRLSSAEAGGVGADPNDFGYQKLPAKEGLEVPTKEGLEVPTKEGLEVATKEGFEV</sequence>
<protein>
    <submittedName>
        <fullName evidence="3">Uncharacterized protein</fullName>
    </submittedName>
</protein>
<feature type="non-terminal residue" evidence="3">
    <location>
        <position position="1"/>
    </location>
</feature>
<dbReference type="AlphaFoldDB" id="H9NDI7"/>
<dbReference type="PANTHER" id="PTHR35107">
    <property type="entry name" value="EXPRESSED PROTEIN"/>
    <property type="match status" value="1"/>
</dbReference>
<organism evidence="3">
    <name type="scientific">Juniperus przewalskii</name>
    <dbReference type="NCBI Taxonomy" id="292814"/>
    <lineage>
        <taxon>Eukaryota</taxon>
        <taxon>Viridiplantae</taxon>
        <taxon>Streptophyta</taxon>
        <taxon>Embryophyta</taxon>
        <taxon>Tracheophyta</taxon>
        <taxon>Spermatophyta</taxon>
        <taxon>Pinopsida</taxon>
        <taxon>Pinidae</taxon>
        <taxon>Conifers II</taxon>
        <taxon>Cupressales</taxon>
        <taxon>Cupressaceae</taxon>
        <taxon>Juniperus</taxon>
    </lineage>
</organism>
<keyword evidence="2" id="KW-1133">Transmembrane helix</keyword>
<keyword evidence="2" id="KW-0472">Membrane</keyword>
<proteinExistence type="predicted"/>
<evidence type="ECO:0000256" key="1">
    <source>
        <dbReference type="SAM" id="MobiDB-lite"/>
    </source>
</evidence>
<feature type="transmembrane region" description="Helical" evidence="2">
    <location>
        <begin position="33"/>
        <end position="61"/>
    </location>
</feature>
<dbReference type="PANTHER" id="PTHR35107:SF2">
    <property type="entry name" value="EXPRESSED PROTEIN"/>
    <property type="match status" value="1"/>
</dbReference>